<evidence type="ECO:0000313" key="16">
    <source>
        <dbReference type="Proteomes" id="UP000178936"/>
    </source>
</evidence>
<dbReference type="Proteomes" id="UP000178936">
    <property type="component" value="Unassembled WGS sequence"/>
</dbReference>
<dbReference type="EC" id="1.3.1.-" evidence="11"/>
<dbReference type="AlphaFoldDB" id="A0A1G2Q1C2"/>
<keyword evidence="6" id="KW-0521">NADP</keyword>
<feature type="binding site" evidence="13">
    <location>
        <begin position="17"/>
        <end position="19"/>
    </location>
    <ligand>
        <name>FMN</name>
        <dbReference type="ChEBI" id="CHEBI:58210"/>
    </ligand>
</feature>
<evidence type="ECO:0000256" key="7">
    <source>
        <dbReference type="ARBA" id="ARBA00022884"/>
    </source>
</evidence>
<dbReference type="InterPro" id="IPR035587">
    <property type="entry name" value="DUS-like_FMN-bd"/>
</dbReference>
<comment type="catalytic activity">
    <reaction evidence="10">
        <text>a 5,6-dihydrouridine in tRNA + NAD(+) = a uridine in tRNA + NADH + H(+)</text>
        <dbReference type="Rhea" id="RHEA:54452"/>
        <dbReference type="Rhea" id="RHEA-COMP:13339"/>
        <dbReference type="Rhea" id="RHEA-COMP:13887"/>
        <dbReference type="ChEBI" id="CHEBI:15378"/>
        <dbReference type="ChEBI" id="CHEBI:57540"/>
        <dbReference type="ChEBI" id="CHEBI:57945"/>
        <dbReference type="ChEBI" id="CHEBI:65315"/>
        <dbReference type="ChEBI" id="CHEBI:74443"/>
    </reaction>
</comment>
<dbReference type="PIRSF" id="PIRSF006621">
    <property type="entry name" value="Dus"/>
    <property type="match status" value="1"/>
</dbReference>
<keyword evidence="7" id="KW-0694">RNA-binding</keyword>
<accession>A0A1G2Q1C2</accession>
<dbReference type="InterPro" id="IPR001269">
    <property type="entry name" value="DUS_fam"/>
</dbReference>
<dbReference type="CDD" id="cd02801">
    <property type="entry name" value="DUS_like_FMN"/>
    <property type="match status" value="1"/>
</dbReference>
<feature type="active site" description="Proton donor" evidence="12">
    <location>
        <position position="101"/>
    </location>
</feature>
<evidence type="ECO:0000256" key="1">
    <source>
        <dbReference type="ARBA" id="ARBA00002790"/>
    </source>
</evidence>
<dbReference type="GO" id="GO:0017150">
    <property type="term" value="F:tRNA dihydrouridine synthase activity"/>
    <property type="evidence" value="ECO:0007669"/>
    <property type="project" value="InterPro"/>
</dbReference>
<evidence type="ECO:0000256" key="11">
    <source>
        <dbReference type="PIRNR" id="PIRNR006621"/>
    </source>
</evidence>
<dbReference type="Gene3D" id="1.10.1200.80">
    <property type="entry name" value="Putative flavin oxidoreducatase, domain 2"/>
    <property type="match status" value="1"/>
</dbReference>
<organism evidence="15 16">
    <name type="scientific">Candidatus Veblenbacteria bacterium RIFOXYA2_FULL_43_9</name>
    <dbReference type="NCBI Taxonomy" id="1802425"/>
    <lineage>
        <taxon>Bacteria</taxon>
        <taxon>Candidatus Vebleniibacteriota</taxon>
    </lineage>
</organism>
<dbReference type="SUPFAM" id="SSF51395">
    <property type="entry name" value="FMN-linked oxidoreductases"/>
    <property type="match status" value="1"/>
</dbReference>
<evidence type="ECO:0000313" key="15">
    <source>
        <dbReference type="EMBL" id="OHA54373.1"/>
    </source>
</evidence>
<keyword evidence="2" id="KW-0820">tRNA-binding</keyword>
<evidence type="ECO:0000256" key="2">
    <source>
        <dbReference type="ARBA" id="ARBA00022555"/>
    </source>
</evidence>
<feature type="binding site" evidence="13">
    <location>
        <begin position="246"/>
        <end position="247"/>
    </location>
    <ligand>
        <name>FMN</name>
        <dbReference type="ChEBI" id="CHEBI:58210"/>
    </ligand>
</feature>
<gene>
    <name evidence="15" type="ORF">A2226_03100</name>
</gene>
<evidence type="ECO:0000256" key="8">
    <source>
        <dbReference type="ARBA" id="ARBA00023002"/>
    </source>
</evidence>
<keyword evidence="4 11" id="KW-0288">FMN</keyword>
<dbReference type="GO" id="GO:0000049">
    <property type="term" value="F:tRNA binding"/>
    <property type="evidence" value="ECO:0007669"/>
    <property type="project" value="UniProtKB-KW"/>
</dbReference>
<keyword evidence="3 11" id="KW-0285">Flavoprotein</keyword>
<evidence type="ECO:0000256" key="3">
    <source>
        <dbReference type="ARBA" id="ARBA00022630"/>
    </source>
</evidence>
<protein>
    <recommendedName>
        <fullName evidence="11">tRNA-dihydrouridine synthase</fullName>
        <ecNumber evidence="11">1.3.1.-</ecNumber>
    </recommendedName>
</protein>
<dbReference type="EMBL" id="MHTB01000049">
    <property type="protein sequence ID" value="OHA54373.1"/>
    <property type="molecule type" value="Genomic_DNA"/>
</dbReference>
<comment type="catalytic activity">
    <reaction evidence="9">
        <text>a 5,6-dihydrouridine in tRNA + NADP(+) = a uridine in tRNA + NADPH + H(+)</text>
        <dbReference type="Rhea" id="RHEA:23624"/>
        <dbReference type="Rhea" id="RHEA-COMP:13339"/>
        <dbReference type="Rhea" id="RHEA-COMP:13887"/>
        <dbReference type="ChEBI" id="CHEBI:15378"/>
        <dbReference type="ChEBI" id="CHEBI:57783"/>
        <dbReference type="ChEBI" id="CHEBI:58349"/>
        <dbReference type="ChEBI" id="CHEBI:65315"/>
        <dbReference type="ChEBI" id="CHEBI:74443"/>
    </reaction>
</comment>
<evidence type="ECO:0000256" key="6">
    <source>
        <dbReference type="ARBA" id="ARBA00022857"/>
    </source>
</evidence>
<evidence type="ECO:0000259" key="14">
    <source>
        <dbReference type="Pfam" id="PF01207"/>
    </source>
</evidence>
<comment type="function">
    <text evidence="1 11">Catalyzes the synthesis of 5,6-dihydrouridine (D), a modified base found in the D-loop of most tRNAs, via the reduction of the C5-C6 double bond in target uridines.</text>
</comment>
<dbReference type="PANTHER" id="PTHR45846:SF1">
    <property type="entry name" value="TRNA-DIHYDROURIDINE(47) SYNTHASE [NAD(P)(+)]-LIKE"/>
    <property type="match status" value="1"/>
</dbReference>
<proteinExistence type="inferred from homology"/>
<keyword evidence="5 11" id="KW-0819">tRNA processing</keyword>
<evidence type="ECO:0000256" key="12">
    <source>
        <dbReference type="PIRSR" id="PIRSR006621-1"/>
    </source>
</evidence>
<feature type="domain" description="DUS-like FMN-binding" evidence="14">
    <location>
        <begin position="15"/>
        <end position="331"/>
    </location>
</feature>
<sequence>MPNFWDNLKKPILALAPMAGVTDTPFRQMCKRYGADVIYTEFASVDALCHGNTTTREMIAFEPAEQPVVCQIFGSKPELYYKSVKILEEMGFSGVDINFGCPAYKVVKSGGGVKLMRNLNLCAELVQAACEGSSLPISIKIRASIRHDVNTRDKVEGEDELDKYECVVDKVTALDLVNKIKHLPVTTIMLHARSYEQPFDGEPDLQMVKEVRKIWPGILLANGGINSPEKAKEVLEETSADGVGIARGSWGRPWIFQQIKDYLATGQYKTLTWDEIKQVLQQHAELALLVKGSYGLIEFRKHLVWYVKGFPGASELRAKLVQVKSITEVKEIIHRPNPLTY</sequence>
<keyword evidence="8 11" id="KW-0560">Oxidoreductase</keyword>
<feature type="binding site" evidence="13">
    <location>
        <position position="191"/>
    </location>
    <ligand>
        <name>FMN</name>
        <dbReference type="ChEBI" id="CHEBI:58210"/>
    </ligand>
</feature>
<evidence type="ECO:0000256" key="9">
    <source>
        <dbReference type="ARBA" id="ARBA00048205"/>
    </source>
</evidence>
<evidence type="ECO:0000256" key="5">
    <source>
        <dbReference type="ARBA" id="ARBA00022694"/>
    </source>
</evidence>
<keyword evidence="13" id="KW-0547">Nucleotide-binding</keyword>
<dbReference type="InterPro" id="IPR013785">
    <property type="entry name" value="Aldolase_TIM"/>
</dbReference>
<name>A0A1G2Q1C2_9BACT</name>
<evidence type="ECO:0000256" key="13">
    <source>
        <dbReference type="PIRSR" id="PIRSR006621-2"/>
    </source>
</evidence>
<feature type="binding site" evidence="13">
    <location>
        <position position="71"/>
    </location>
    <ligand>
        <name>FMN</name>
        <dbReference type="ChEBI" id="CHEBI:58210"/>
    </ligand>
</feature>
<dbReference type="PANTHER" id="PTHR45846">
    <property type="entry name" value="TRNA-DIHYDROURIDINE(47) SYNTHASE [NAD(P)(+)]-LIKE"/>
    <property type="match status" value="1"/>
</dbReference>
<dbReference type="InterPro" id="IPR024036">
    <property type="entry name" value="tRNA-dHydroUridine_Synthase_C"/>
</dbReference>
<feature type="binding site" evidence="13">
    <location>
        <begin position="222"/>
        <end position="224"/>
    </location>
    <ligand>
        <name>FMN</name>
        <dbReference type="ChEBI" id="CHEBI:58210"/>
    </ligand>
</feature>
<evidence type="ECO:0000256" key="4">
    <source>
        <dbReference type="ARBA" id="ARBA00022643"/>
    </source>
</evidence>
<evidence type="ECO:0000256" key="10">
    <source>
        <dbReference type="ARBA" id="ARBA00048802"/>
    </source>
</evidence>
<dbReference type="Gene3D" id="3.20.20.70">
    <property type="entry name" value="Aldolase class I"/>
    <property type="match status" value="1"/>
</dbReference>
<comment type="cofactor">
    <cofactor evidence="11 13">
        <name>FMN</name>
        <dbReference type="ChEBI" id="CHEBI:58210"/>
    </cofactor>
</comment>
<feature type="binding site" evidence="13">
    <location>
        <position position="140"/>
    </location>
    <ligand>
        <name>FMN</name>
        <dbReference type="ChEBI" id="CHEBI:58210"/>
    </ligand>
</feature>
<dbReference type="GO" id="GO:0050660">
    <property type="term" value="F:flavin adenine dinucleotide binding"/>
    <property type="evidence" value="ECO:0007669"/>
    <property type="project" value="InterPro"/>
</dbReference>
<reference evidence="15 16" key="1">
    <citation type="journal article" date="2016" name="Nat. Commun.">
        <title>Thousands of microbial genomes shed light on interconnected biogeochemical processes in an aquifer system.</title>
        <authorList>
            <person name="Anantharaman K."/>
            <person name="Brown C.T."/>
            <person name="Hug L.A."/>
            <person name="Sharon I."/>
            <person name="Castelle C.J."/>
            <person name="Probst A.J."/>
            <person name="Thomas B.C."/>
            <person name="Singh A."/>
            <person name="Wilkins M.J."/>
            <person name="Karaoz U."/>
            <person name="Brodie E.L."/>
            <person name="Williams K.H."/>
            <person name="Hubbard S.S."/>
            <person name="Banfield J.F."/>
        </authorList>
    </citation>
    <scope>NUCLEOTIDE SEQUENCE [LARGE SCALE GENOMIC DNA]</scope>
</reference>
<comment type="similarity">
    <text evidence="11">Belongs to the dus family.</text>
</comment>
<comment type="caution">
    <text evidence="15">The sequence shown here is derived from an EMBL/GenBank/DDBJ whole genome shotgun (WGS) entry which is preliminary data.</text>
</comment>
<dbReference type="Pfam" id="PF01207">
    <property type="entry name" value="Dus"/>
    <property type="match status" value="1"/>
</dbReference>